<sequence length="167" mass="19482">MLYVLTNSYWYNRSNFFSTNRGAELQRHNRSDGELKQQHEVLLSTLLREQQLHSTATDEHKRYKNKAPRPPPSTVDFYFSDIIVNTTSIVDSDSAKQNEIIAQQILFTQCHRDLEQDSNKGIEVLESAEYEWKSATKNGQQRTDDLFSSPINSILSLFSCLDKIRYW</sequence>
<dbReference type="Proteomes" id="UP000663824">
    <property type="component" value="Unassembled WGS sequence"/>
</dbReference>
<organism evidence="1 2">
    <name type="scientific">Rotaria magnacalcarata</name>
    <dbReference type="NCBI Taxonomy" id="392030"/>
    <lineage>
        <taxon>Eukaryota</taxon>
        <taxon>Metazoa</taxon>
        <taxon>Spiralia</taxon>
        <taxon>Gnathifera</taxon>
        <taxon>Rotifera</taxon>
        <taxon>Eurotatoria</taxon>
        <taxon>Bdelloidea</taxon>
        <taxon>Philodinida</taxon>
        <taxon>Philodinidae</taxon>
        <taxon>Rotaria</taxon>
    </lineage>
</organism>
<reference evidence="1" key="1">
    <citation type="submission" date="2021-02" db="EMBL/GenBank/DDBJ databases">
        <authorList>
            <person name="Nowell W R."/>
        </authorList>
    </citation>
    <scope>NUCLEOTIDE SEQUENCE</scope>
</reference>
<evidence type="ECO:0000313" key="2">
    <source>
        <dbReference type="Proteomes" id="UP000663824"/>
    </source>
</evidence>
<name>A0A816KY75_9BILA</name>
<dbReference type="EMBL" id="CAJNRE010000359">
    <property type="protein sequence ID" value="CAF1926274.1"/>
    <property type="molecule type" value="Genomic_DNA"/>
</dbReference>
<protein>
    <submittedName>
        <fullName evidence="1">Uncharacterized protein</fullName>
    </submittedName>
</protein>
<proteinExistence type="predicted"/>
<gene>
    <name evidence="1" type="ORF">MBJ925_LOCUS3397</name>
</gene>
<comment type="caution">
    <text evidence="1">The sequence shown here is derived from an EMBL/GenBank/DDBJ whole genome shotgun (WGS) entry which is preliminary data.</text>
</comment>
<dbReference type="AlphaFoldDB" id="A0A816KY75"/>
<accession>A0A816KY75</accession>
<evidence type="ECO:0000313" key="1">
    <source>
        <dbReference type="EMBL" id="CAF1926274.1"/>
    </source>
</evidence>